<dbReference type="InterPro" id="IPR036882">
    <property type="entry name" value="Alba-like_dom_sf"/>
</dbReference>
<dbReference type="InterPro" id="IPR014612">
    <property type="entry name" value="Pop7/Rpp20"/>
</dbReference>
<dbReference type="STRING" id="578462.A0A0L0SEL7"/>
<dbReference type="GO" id="GO:0001682">
    <property type="term" value="P:tRNA 5'-leader removal"/>
    <property type="evidence" value="ECO:0007669"/>
    <property type="project" value="InterPro"/>
</dbReference>
<feature type="region of interest" description="Disordered" evidence="4">
    <location>
        <begin position="1"/>
        <end position="53"/>
    </location>
</feature>
<dbReference type="PANTHER" id="PTHR15314:SF1">
    <property type="entry name" value="RIBONUCLEASE P PROTEIN SUBUNIT P20"/>
    <property type="match status" value="1"/>
</dbReference>
<dbReference type="Gene3D" id="3.30.110.20">
    <property type="entry name" value="Alba-like domain"/>
    <property type="match status" value="1"/>
</dbReference>
<dbReference type="AlphaFoldDB" id="A0A0L0SEL7"/>
<keyword evidence="2" id="KW-0819">tRNA processing</keyword>
<feature type="compositionally biased region" description="Polar residues" evidence="4">
    <location>
        <begin position="1"/>
        <end position="12"/>
    </location>
</feature>
<dbReference type="OrthoDB" id="416729at2759"/>
<organism evidence="5 6">
    <name type="scientific">Allomyces macrogynus (strain ATCC 38327)</name>
    <name type="common">Allomyces javanicus var. macrogynus</name>
    <dbReference type="NCBI Taxonomy" id="578462"/>
    <lineage>
        <taxon>Eukaryota</taxon>
        <taxon>Fungi</taxon>
        <taxon>Fungi incertae sedis</taxon>
        <taxon>Blastocladiomycota</taxon>
        <taxon>Blastocladiomycetes</taxon>
        <taxon>Blastocladiales</taxon>
        <taxon>Blastocladiaceae</taxon>
        <taxon>Allomyces</taxon>
    </lineage>
</organism>
<dbReference type="SUPFAM" id="SSF82704">
    <property type="entry name" value="AlbA-like"/>
    <property type="match status" value="1"/>
</dbReference>
<dbReference type="PANTHER" id="PTHR15314">
    <property type="entry name" value="RIBONUCLEASE P PROTEIN SUBUNIT P20"/>
    <property type="match status" value="1"/>
</dbReference>
<dbReference type="GO" id="GO:0003676">
    <property type="term" value="F:nucleic acid binding"/>
    <property type="evidence" value="ECO:0007669"/>
    <property type="project" value="InterPro"/>
</dbReference>
<evidence type="ECO:0000313" key="6">
    <source>
        <dbReference type="Proteomes" id="UP000054350"/>
    </source>
</evidence>
<keyword evidence="6" id="KW-1185">Reference proteome</keyword>
<keyword evidence="3" id="KW-0539">Nucleus</keyword>
<evidence type="ECO:0000256" key="2">
    <source>
        <dbReference type="ARBA" id="ARBA00022694"/>
    </source>
</evidence>
<evidence type="ECO:0000256" key="1">
    <source>
        <dbReference type="ARBA" id="ARBA00004604"/>
    </source>
</evidence>
<sequence>MSSASPATTPETAHSARTAAKVFKRPRPPNEDKDHKRIKKNPVKPSPKPNDIYVTSRTNVRAYVARAVKLLEEMQEPYVTVHGLGKCIHKAVMVATSVERQSLGTLVLEVTTSTQRVVDELDYADEDLEPELDVRSSSAIHIKISRKPSTVTLERMLDQAARIKPGDEDEDKMDE</sequence>
<evidence type="ECO:0000256" key="4">
    <source>
        <dbReference type="SAM" id="MobiDB-lite"/>
    </source>
</evidence>
<protein>
    <submittedName>
        <fullName evidence="5">Uncharacterized protein</fullName>
    </submittedName>
</protein>
<proteinExistence type="predicted"/>
<dbReference type="VEuPathDB" id="FungiDB:AMAG_06697"/>
<dbReference type="EMBL" id="GG745337">
    <property type="protein sequence ID" value="KNE60936.1"/>
    <property type="molecule type" value="Genomic_DNA"/>
</dbReference>
<dbReference type="GO" id="GO:0005655">
    <property type="term" value="C:nucleolar ribonuclease P complex"/>
    <property type="evidence" value="ECO:0007669"/>
    <property type="project" value="InterPro"/>
</dbReference>
<dbReference type="OMA" id="HCSAIHI"/>
<evidence type="ECO:0000313" key="5">
    <source>
        <dbReference type="EMBL" id="KNE60936.1"/>
    </source>
</evidence>
<dbReference type="GO" id="GO:0000172">
    <property type="term" value="C:ribonuclease MRP complex"/>
    <property type="evidence" value="ECO:0007669"/>
    <property type="project" value="InterPro"/>
</dbReference>
<reference evidence="5 6" key="1">
    <citation type="submission" date="2009-11" db="EMBL/GenBank/DDBJ databases">
        <title>Annotation of Allomyces macrogynus ATCC 38327.</title>
        <authorList>
            <consortium name="The Broad Institute Genome Sequencing Platform"/>
            <person name="Russ C."/>
            <person name="Cuomo C."/>
            <person name="Burger G."/>
            <person name="Gray M.W."/>
            <person name="Holland P.W.H."/>
            <person name="King N."/>
            <person name="Lang F.B.F."/>
            <person name="Roger A.J."/>
            <person name="Ruiz-Trillo I."/>
            <person name="Young S.K."/>
            <person name="Zeng Q."/>
            <person name="Gargeya S."/>
            <person name="Fitzgerald M."/>
            <person name="Haas B."/>
            <person name="Abouelleil A."/>
            <person name="Alvarado L."/>
            <person name="Arachchi H.M."/>
            <person name="Berlin A."/>
            <person name="Chapman S.B."/>
            <person name="Gearin G."/>
            <person name="Goldberg J."/>
            <person name="Griggs A."/>
            <person name="Gujja S."/>
            <person name="Hansen M."/>
            <person name="Heiman D."/>
            <person name="Howarth C."/>
            <person name="Larimer J."/>
            <person name="Lui A."/>
            <person name="MacDonald P.J.P."/>
            <person name="McCowen C."/>
            <person name="Montmayeur A."/>
            <person name="Murphy C."/>
            <person name="Neiman D."/>
            <person name="Pearson M."/>
            <person name="Priest M."/>
            <person name="Roberts A."/>
            <person name="Saif S."/>
            <person name="Shea T."/>
            <person name="Sisk P."/>
            <person name="Stolte C."/>
            <person name="Sykes S."/>
            <person name="Wortman J."/>
            <person name="Nusbaum C."/>
            <person name="Birren B."/>
        </authorList>
    </citation>
    <scope>NUCLEOTIDE SEQUENCE [LARGE SCALE GENOMIC DNA]</scope>
    <source>
        <strain evidence="5 6">ATCC 38327</strain>
    </source>
</reference>
<gene>
    <name evidence="5" type="ORF">AMAG_06697</name>
</gene>
<name>A0A0L0SEL7_ALLM3</name>
<dbReference type="Pfam" id="PF12328">
    <property type="entry name" value="Rpp20"/>
    <property type="match status" value="1"/>
</dbReference>
<reference evidence="6" key="2">
    <citation type="submission" date="2009-11" db="EMBL/GenBank/DDBJ databases">
        <title>The Genome Sequence of Allomyces macrogynus strain ATCC 38327.</title>
        <authorList>
            <consortium name="The Broad Institute Genome Sequencing Platform"/>
            <person name="Russ C."/>
            <person name="Cuomo C."/>
            <person name="Shea T."/>
            <person name="Young S.K."/>
            <person name="Zeng Q."/>
            <person name="Koehrsen M."/>
            <person name="Haas B."/>
            <person name="Borodovsky M."/>
            <person name="Guigo R."/>
            <person name="Alvarado L."/>
            <person name="Berlin A."/>
            <person name="Borenstein D."/>
            <person name="Chen Z."/>
            <person name="Engels R."/>
            <person name="Freedman E."/>
            <person name="Gellesch M."/>
            <person name="Goldberg J."/>
            <person name="Griggs A."/>
            <person name="Gujja S."/>
            <person name="Heiman D."/>
            <person name="Hepburn T."/>
            <person name="Howarth C."/>
            <person name="Jen D."/>
            <person name="Larson L."/>
            <person name="Lewis B."/>
            <person name="Mehta T."/>
            <person name="Park D."/>
            <person name="Pearson M."/>
            <person name="Roberts A."/>
            <person name="Saif S."/>
            <person name="Shenoy N."/>
            <person name="Sisk P."/>
            <person name="Stolte C."/>
            <person name="Sykes S."/>
            <person name="Walk T."/>
            <person name="White J."/>
            <person name="Yandava C."/>
            <person name="Burger G."/>
            <person name="Gray M.W."/>
            <person name="Holland P.W.H."/>
            <person name="King N."/>
            <person name="Lang F.B.F."/>
            <person name="Roger A.J."/>
            <person name="Ruiz-Trillo I."/>
            <person name="Lander E."/>
            <person name="Nusbaum C."/>
        </authorList>
    </citation>
    <scope>NUCLEOTIDE SEQUENCE [LARGE SCALE GENOMIC DNA]</scope>
    <source>
        <strain evidence="6">ATCC 38327</strain>
    </source>
</reference>
<evidence type="ECO:0000256" key="3">
    <source>
        <dbReference type="ARBA" id="ARBA00023242"/>
    </source>
</evidence>
<comment type="subcellular location">
    <subcellularLocation>
        <location evidence="1">Nucleus</location>
        <location evidence="1">Nucleolus</location>
    </subcellularLocation>
</comment>
<dbReference type="Proteomes" id="UP000054350">
    <property type="component" value="Unassembled WGS sequence"/>
</dbReference>
<accession>A0A0L0SEL7</accession>